<accession>A0A953T5X7</accession>
<dbReference type="AlphaFoldDB" id="A0A953T5X7"/>
<sequence>MSSFSQRRRLVSLALFSFLPLITLTAWGQTGSPTAIRILIVGDSLSSEYGITRGTGWVALLKQALSAQRVETDILNASISGDTTSGGVTRLKRLLDKHTPALVIIELGGNDALRGLPLEMTQQNLRTMAKQATAAGAKAVVVGMQIPPNYGREYATGFKDVFEKVAKESGASLVPFLLEGVAADPKYLQTDNLHPNELAQPRMMRNVLEVILPLLKP</sequence>
<dbReference type="InterPro" id="IPR013830">
    <property type="entry name" value="SGNH_hydro"/>
</dbReference>
<dbReference type="RefSeq" id="WP_259659675.1">
    <property type="nucleotide sequence ID" value="NZ_JAHXRI010000001.1"/>
</dbReference>
<feature type="domain" description="SGNH hydrolase-type esterase" evidence="1">
    <location>
        <begin position="41"/>
        <end position="197"/>
    </location>
</feature>
<dbReference type="PANTHER" id="PTHR30383:SF24">
    <property type="entry name" value="THIOESTERASE 1_PROTEASE 1_LYSOPHOSPHOLIPASE L1"/>
    <property type="match status" value="1"/>
</dbReference>
<evidence type="ECO:0000259" key="1">
    <source>
        <dbReference type="Pfam" id="PF13472"/>
    </source>
</evidence>
<organism evidence="2 3">
    <name type="scientific">Zwartia hollandica</name>
    <dbReference type="NCBI Taxonomy" id="324606"/>
    <lineage>
        <taxon>Bacteria</taxon>
        <taxon>Pseudomonadati</taxon>
        <taxon>Pseudomonadota</taxon>
        <taxon>Betaproteobacteria</taxon>
        <taxon>Burkholderiales</taxon>
        <taxon>Alcaligenaceae</taxon>
        <taxon>Zwartia</taxon>
    </lineage>
</organism>
<keyword evidence="3" id="KW-1185">Reference proteome</keyword>
<gene>
    <name evidence="2" type="ORF">KZZ10_01265</name>
</gene>
<protein>
    <submittedName>
        <fullName evidence="2">Arylesterase</fullName>
    </submittedName>
</protein>
<dbReference type="CDD" id="cd01822">
    <property type="entry name" value="Lysophospholipase_L1_like"/>
    <property type="match status" value="1"/>
</dbReference>
<dbReference type="InterPro" id="IPR036514">
    <property type="entry name" value="SGNH_hydro_sf"/>
</dbReference>
<dbReference type="SUPFAM" id="SSF52266">
    <property type="entry name" value="SGNH hydrolase"/>
    <property type="match status" value="1"/>
</dbReference>
<dbReference type="Proteomes" id="UP000739565">
    <property type="component" value="Unassembled WGS sequence"/>
</dbReference>
<name>A0A953T5X7_9BURK</name>
<reference evidence="2" key="1">
    <citation type="submission" date="2021-07" db="EMBL/GenBank/DDBJ databases">
        <title>New genus and species of the family Alcaligenaceae.</title>
        <authorList>
            <person name="Hahn M.W."/>
        </authorList>
    </citation>
    <scope>NUCLEOTIDE SEQUENCE</scope>
    <source>
        <strain evidence="2">LF4-65</strain>
    </source>
</reference>
<dbReference type="GO" id="GO:0004622">
    <property type="term" value="F:phosphatidylcholine lysophospholipase activity"/>
    <property type="evidence" value="ECO:0007669"/>
    <property type="project" value="TreeGrafter"/>
</dbReference>
<dbReference type="InterPro" id="IPR051532">
    <property type="entry name" value="Ester_Hydrolysis_Enzymes"/>
</dbReference>
<dbReference type="Gene3D" id="3.40.50.1110">
    <property type="entry name" value="SGNH hydrolase"/>
    <property type="match status" value="1"/>
</dbReference>
<dbReference type="Pfam" id="PF13472">
    <property type="entry name" value="Lipase_GDSL_2"/>
    <property type="match status" value="1"/>
</dbReference>
<evidence type="ECO:0000313" key="3">
    <source>
        <dbReference type="Proteomes" id="UP000739565"/>
    </source>
</evidence>
<dbReference type="EMBL" id="JAHXRI010000001">
    <property type="protein sequence ID" value="MBZ1349264.1"/>
    <property type="molecule type" value="Genomic_DNA"/>
</dbReference>
<dbReference type="PANTHER" id="PTHR30383">
    <property type="entry name" value="THIOESTERASE 1/PROTEASE 1/LYSOPHOSPHOLIPASE L1"/>
    <property type="match status" value="1"/>
</dbReference>
<comment type="caution">
    <text evidence="2">The sequence shown here is derived from an EMBL/GenBank/DDBJ whole genome shotgun (WGS) entry which is preliminary data.</text>
</comment>
<evidence type="ECO:0000313" key="2">
    <source>
        <dbReference type="EMBL" id="MBZ1349264.1"/>
    </source>
</evidence>
<proteinExistence type="predicted"/>